<dbReference type="InterPro" id="IPR040349">
    <property type="entry name" value="Csm1/Pcs1"/>
</dbReference>
<feature type="compositionally biased region" description="Low complexity" evidence="2">
    <location>
        <begin position="123"/>
        <end position="135"/>
    </location>
</feature>
<evidence type="ECO:0000313" key="5">
    <source>
        <dbReference type="Proteomes" id="UP000186594"/>
    </source>
</evidence>
<dbReference type="STRING" id="1198029.A0A1U7LNV1"/>
<sequence>MGRPKKTSIMSMAESEEEEIEDTPEHAPKTMKKSSMITSKAATKKRESGESDEDLESTVVKKPKNPIRKRTNISKPVIAEEGDMGIISEPPRKPIARAKKAERKDESEEEQEPRKSVKKAPVKKAVVAKGKTTVPEPQIPMDIDGSEEDLAAQRKKAAPIRGRKGKNLKEVAETQLPPPDKTSDEEIEDLEVPRPKPGKHVASVKQDDESTKLEELRAKYTMMENRYNTLKQLKETETEKNFAKYKKLSEQRFQASDEVIKSLEAQVVSKSAVTEDIKTAKKASKAEKAEIQNLQNQVSSLREELLQTKNTLQIATAKLANRKENNGSTGLSGFKEDLYADLTGLIIRDVKHSPEKTIYDCIQTGRNRTIHFKLSLNNTTNQTEYVPLLDTNRDKQLIDLLPDYLVEEIQFDRDQAGSFFHRLCGVLQKKVEVEVDVED</sequence>
<dbReference type="AlphaFoldDB" id="A0A1U7LNV1"/>
<dbReference type="Gene3D" id="3.90.1150.80">
    <property type="match status" value="1"/>
</dbReference>
<reference evidence="4 5" key="1">
    <citation type="submission" date="2016-04" db="EMBL/GenBank/DDBJ databases">
        <title>Evolutionary innovation and constraint leading to complex multicellularity in the Ascomycota.</title>
        <authorList>
            <person name="Cisse O."/>
            <person name="Nguyen A."/>
            <person name="Hewitt D.A."/>
            <person name="Jedd G."/>
            <person name="Stajich J.E."/>
        </authorList>
    </citation>
    <scope>NUCLEOTIDE SEQUENCE [LARGE SCALE GENOMIC DNA]</scope>
    <source>
        <strain evidence="4 5">DAH-3</strain>
    </source>
</reference>
<dbReference type="GO" id="GO:0051315">
    <property type="term" value="P:attachment of mitotic spindle microtubules to kinetochore"/>
    <property type="evidence" value="ECO:0007669"/>
    <property type="project" value="TreeGrafter"/>
</dbReference>
<keyword evidence="1" id="KW-0175">Coiled coil</keyword>
<keyword evidence="5" id="KW-1185">Reference proteome</keyword>
<gene>
    <name evidence="4" type="ORF">NEOLI_004376</name>
</gene>
<dbReference type="Proteomes" id="UP000186594">
    <property type="component" value="Unassembled WGS sequence"/>
</dbReference>
<dbReference type="OMA" id="RNGESAN"/>
<dbReference type="InterPro" id="IPR038608">
    <property type="entry name" value="Csm1/Pcs1_C_sf"/>
</dbReference>
<accession>A0A1U7LNV1</accession>
<dbReference type="GO" id="GO:0033551">
    <property type="term" value="C:monopolin complex"/>
    <property type="evidence" value="ECO:0007669"/>
    <property type="project" value="InterPro"/>
</dbReference>
<dbReference type="InterPro" id="IPR020981">
    <property type="entry name" value="Csm1/Pcs1_C"/>
</dbReference>
<dbReference type="CDD" id="cd23787">
    <property type="entry name" value="RWD_CSM1"/>
    <property type="match status" value="1"/>
</dbReference>
<feature type="coiled-coil region" evidence="1">
    <location>
        <begin position="277"/>
        <end position="318"/>
    </location>
</feature>
<dbReference type="EMBL" id="LXFE01000929">
    <property type="protein sequence ID" value="OLL24222.1"/>
    <property type="molecule type" value="Genomic_DNA"/>
</dbReference>
<dbReference type="PANTHER" id="PTHR28006:SF1">
    <property type="entry name" value="MONOPOLIN COMPLEX SUBUNIT CSM1"/>
    <property type="match status" value="1"/>
</dbReference>
<dbReference type="Pfam" id="PF12539">
    <property type="entry name" value="Csm1"/>
    <property type="match status" value="1"/>
</dbReference>
<name>A0A1U7LNV1_NEOID</name>
<evidence type="ECO:0000256" key="1">
    <source>
        <dbReference type="SAM" id="Coils"/>
    </source>
</evidence>
<dbReference type="OrthoDB" id="2431049at2759"/>
<feature type="compositionally biased region" description="Basic residues" evidence="2">
    <location>
        <begin position="61"/>
        <end position="72"/>
    </location>
</feature>
<dbReference type="GO" id="GO:0072686">
    <property type="term" value="C:mitotic spindle"/>
    <property type="evidence" value="ECO:0007669"/>
    <property type="project" value="TreeGrafter"/>
</dbReference>
<organism evidence="4 5">
    <name type="scientific">Neolecta irregularis (strain DAH-3)</name>
    <dbReference type="NCBI Taxonomy" id="1198029"/>
    <lineage>
        <taxon>Eukaryota</taxon>
        <taxon>Fungi</taxon>
        <taxon>Dikarya</taxon>
        <taxon>Ascomycota</taxon>
        <taxon>Taphrinomycotina</taxon>
        <taxon>Neolectales</taxon>
        <taxon>Neolectaceae</taxon>
        <taxon>Neolecta</taxon>
    </lineage>
</organism>
<dbReference type="GO" id="GO:0045144">
    <property type="term" value="P:meiotic sister chromatid segregation"/>
    <property type="evidence" value="ECO:0007669"/>
    <property type="project" value="TreeGrafter"/>
</dbReference>
<dbReference type="PANTHER" id="PTHR28006">
    <property type="entry name" value="MONOPOLIN COMPLEX SUBUNIT CSM1"/>
    <property type="match status" value="1"/>
</dbReference>
<protein>
    <submittedName>
        <fullName evidence="4">Monopolin complex subunit pcs1</fullName>
    </submittedName>
</protein>
<comment type="caution">
    <text evidence="4">The sequence shown here is derived from an EMBL/GenBank/DDBJ whole genome shotgun (WGS) entry which is preliminary data.</text>
</comment>
<feature type="domain" description="Monopolin complex subunit Csm1/Pcs1 C-terminal" evidence="3">
    <location>
        <begin position="334"/>
        <end position="413"/>
    </location>
</feature>
<evidence type="ECO:0000256" key="2">
    <source>
        <dbReference type="SAM" id="MobiDB-lite"/>
    </source>
</evidence>
<evidence type="ECO:0000313" key="4">
    <source>
        <dbReference type="EMBL" id="OLL24222.1"/>
    </source>
</evidence>
<dbReference type="GO" id="GO:1990644">
    <property type="term" value="F:microtubule site clamp"/>
    <property type="evidence" value="ECO:0007669"/>
    <property type="project" value="TreeGrafter"/>
</dbReference>
<feature type="region of interest" description="Disordered" evidence="2">
    <location>
        <begin position="1"/>
        <end position="210"/>
    </location>
</feature>
<proteinExistence type="predicted"/>
<evidence type="ECO:0000259" key="3">
    <source>
        <dbReference type="Pfam" id="PF12539"/>
    </source>
</evidence>
<feature type="compositionally biased region" description="Basic residues" evidence="2">
    <location>
        <begin position="153"/>
        <end position="166"/>
    </location>
</feature>
<dbReference type="GO" id="GO:0034506">
    <property type="term" value="C:chromosome, centromeric core domain"/>
    <property type="evidence" value="ECO:0007669"/>
    <property type="project" value="TreeGrafter"/>
</dbReference>
<dbReference type="GO" id="GO:0005730">
    <property type="term" value="C:nucleolus"/>
    <property type="evidence" value="ECO:0007669"/>
    <property type="project" value="TreeGrafter"/>
</dbReference>